<dbReference type="EMBL" id="NOZQ01000229">
    <property type="protein sequence ID" value="OYD13662.1"/>
    <property type="molecule type" value="Genomic_DNA"/>
</dbReference>
<dbReference type="Proteomes" id="UP000215215">
    <property type="component" value="Unassembled WGS sequence"/>
</dbReference>
<sequence>MFKLRVYIDTSVIGGCLDEEFQDDSMQLFDEFVKGIKTLVISDVLLFELEGAPNEVKNILKKVPSDNIEYVSLDKESITLANAYIKEGAVAEKSLSDARHIAIATVERVDVLVSWNFKHIVNITRVRLFNSVNLKLGYPILEIRSPREVIYER</sequence>
<evidence type="ECO:0000313" key="1">
    <source>
        <dbReference type="EMBL" id="OYD13662.1"/>
    </source>
</evidence>
<gene>
    <name evidence="1" type="ORF">CH333_10610</name>
</gene>
<accession>A0A235BN90</accession>
<evidence type="ECO:0000313" key="2">
    <source>
        <dbReference type="Proteomes" id="UP000215215"/>
    </source>
</evidence>
<reference evidence="1 2" key="1">
    <citation type="submission" date="2017-07" db="EMBL/GenBank/DDBJ databases">
        <title>Recovery of genomes from metagenomes via a dereplication, aggregation, and scoring strategy.</title>
        <authorList>
            <person name="Sieber C.M."/>
            <person name="Probst A.J."/>
            <person name="Sharrar A."/>
            <person name="Thomas B.C."/>
            <person name="Hess M."/>
            <person name="Tringe S.G."/>
            <person name="Banfield J.F."/>
        </authorList>
    </citation>
    <scope>NUCLEOTIDE SEQUENCE [LARGE SCALE GENOMIC DNA]</scope>
    <source>
        <strain evidence="1">JGI_Cruoil_03_44_89</strain>
    </source>
</reference>
<dbReference type="AlphaFoldDB" id="A0A235BN90"/>
<organism evidence="1 2">
    <name type="scientific">candidate division WOR-3 bacterium JGI_Cruoil_03_44_89</name>
    <dbReference type="NCBI Taxonomy" id="1973748"/>
    <lineage>
        <taxon>Bacteria</taxon>
        <taxon>Bacteria division WOR-3</taxon>
    </lineage>
</organism>
<dbReference type="SUPFAM" id="SSF88723">
    <property type="entry name" value="PIN domain-like"/>
    <property type="match status" value="1"/>
</dbReference>
<protein>
    <submittedName>
        <fullName evidence="1">PIN domain protein</fullName>
    </submittedName>
</protein>
<proteinExistence type="predicted"/>
<dbReference type="InterPro" id="IPR029060">
    <property type="entry name" value="PIN-like_dom_sf"/>
</dbReference>
<comment type="caution">
    <text evidence="1">The sequence shown here is derived from an EMBL/GenBank/DDBJ whole genome shotgun (WGS) entry which is preliminary data.</text>
</comment>
<name>A0A235BN90_UNCW3</name>